<feature type="compositionally biased region" description="Basic and acidic residues" evidence="1">
    <location>
        <begin position="237"/>
        <end position="251"/>
    </location>
</feature>
<dbReference type="InterPro" id="IPR050938">
    <property type="entry name" value="Collagen_Structural_Proteins"/>
</dbReference>
<organism evidence="2 3">
    <name type="scientific">Knipowitschia caucasica</name>
    <name type="common">Caucasian dwarf goby</name>
    <name type="synonym">Pomatoschistus caucasicus</name>
    <dbReference type="NCBI Taxonomy" id="637954"/>
    <lineage>
        <taxon>Eukaryota</taxon>
        <taxon>Metazoa</taxon>
        <taxon>Chordata</taxon>
        <taxon>Craniata</taxon>
        <taxon>Vertebrata</taxon>
        <taxon>Euteleostomi</taxon>
        <taxon>Actinopterygii</taxon>
        <taxon>Neopterygii</taxon>
        <taxon>Teleostei</taxon>
        <taxon>Neoteleostei</taxon>
        <taxon>Acanthomorphata</taxon>
        <taxon>Gobiaria</taxon>
        <taxon>Gobiiformes</taxon>
        <taxon>Gobioidei</taxon>
        <taxon>Gobiidae</taxon>
        <taxon>Gobiinae</taxon>
        <taxon>Knipowitschia</taxon>
    </lineage>
</organism>
<feature type="compositionally biased region" description="Basic and acidic residues" evidence="1">
    <location>
        <begin position="365"/>
        <end position="397"/>
    </location>
</feature>
<reference evidence="2 3" key="1">
    <citation type="submission" date="2024-04" db="EMBL/GenBank/DDBJ databases">
        <authorList>
            <person name="Waldvogel A.-M."/>
            <person name="Schoenle A."/>
        </authorList>
    </citation>
    <scope>NUCLEOTIDE SEQUENCE [LARGE SCALE GENOMIC DNA]</scope>
</reference>
<sequence>MKILLYRLQGEKGDRGDKGERGRDGVDGRKGEPGRDGLAGRDGIRGPEGRPGPPGPSGPIDPSARLKGEKGERGFPGIDGSSGLPGRPGSPGSAGVPGSQGLPGVRGAPVSTTTSDLPLFHSNTNVPYRTFHEPYRTENLVCLELSGQRETKENGENRDLRCLEEVYQEGKENQASREYQELLVDLGLQVHPESPSRGRRAAPEKGDLQESAVGRPSRATRAPQVAQDFQDPQAQRGRPDHQAPRVTRGRREPVCLDLQDDKESQGTEVPVVHKGRLAVRETAVSLESLDQRGTGVSEDQLERLVIKVYRDPAERPEKRGTTARPGSQAEAFKVCLERKENRGLGGCLVWMGVSLDREEEEAEEEERKENQELADLRDSPENREKRANRVKTERKETVGNQALQEELDSQENQ</sequence>
<evidence type="ECO:0000313" key="2">
    <source>
        <dbReference type="EMBL" id="CAL1608079.1"/>
    </source>
</evidence>
<feature type="compositionally biased region" description="Low complexity" evidence="1">
    <location>
        <begin position="81"/>
        <end position="100"/>
    </location>
</feature>
<dbReference type="AlphaFoldDB" id="A0AAV2M444"/>
<feature type="compositionally biased region" description="Basic and acidic residues" evidence="1">
    <location>
        <begin position="9"/>
        <end position="48"/>
    </location>
</feature>
<dbReference type="InterPro" id="IPR008160">
    <property type="entry name" value="Collagen"/>
</dbReference>
<dbReference type="Proteomes" id="UP001497482">
    <property type="component" value="Chromosome 6"/>
</dbReference>
<dbReference type="PANTHER" id="PTHR37456">
    <property type="entry name" value="SI:CH211-266K2.1"/>
    <property type="match status" value="1"/>
</dbReference>
<feature type="region of interest" description="Disordered" evidence="1">
    <location>
        <begin position="356"/>
        <end position="413"/>
    </location>
</feature>
<name>A0AAV2M444_KNICA</name>
<keyword evidence="3" id="KW-1185">Reference proteome</keyword>
<dbReference type="PANTHER" id="PTHR37456:SF4">
    <property type="entry name" value="COLLAGEN ALPHA-1(XXIII) CHAIN"/>
    <property type="match status" value="1"/>
</dbReference>
<gene>
    <name evidence="2" type="ORF">KC01_LOCUS35066</name>
</gene>
<evidence type="ECO:0000256" key="1">
    <source>
        <dbReference type="SAM" id="MobiDB-lite"/>
    </source>
</evidence>
<evidence type="ECO:0000313" key="3">
    <source>
        <dbReference type="Proteomes" id="UP001497482"/>
    </source>
</evidence>
<feature type="compositionally biased region" description="Polar residues" evidence="1">
    <location>
        <begin position="110"/>
        <end position="124"/>
    </location>
</feature>
<protein>
    <submittedName>
        <fullName evidence="2">Uncharacterized protein</fullName>
    </submittedName>
</protein>
<dbReference type="EMBL" id="OZ035828">
    <property type="protein sequence ID" value="CAL1608079.1"/>
    <property type="molecule type" value="Genomic_DNA"/>
</dbReference>
<feature type="region of interest" description="Disordered" evidence="1">
    <location>
        <begin position="1"/>
        <end position="124"/>
    </location>
</feature>
<feature type="compositionally biased region" description="Basic and acidic residues" evidence="1">
    <location>
        <begin position="64"/>
        <end position="73"/>
    </location>
</feature>
<proteinExistence type="predicted"/>
<feature type="region of interest" description="Disordered" evidence="1">
    <location>
        <begin position="191"/>
        <end position="251"/>
    </location>
</feature>
<accession>A0AAV2M444</accession>
<feature type="compositionally biased region" description="Pro residues" evidence="1">
    <location>
        <begin position="50"/>
        <end position="59"/>
    </location>
</feature>
<dbReference type="Pfam" id="PF01391">
    <property type="entry name" value="Collagen"/>
    <property type="match status" value="2"/>
</dbReference>